<dbReference type="PANTHER" id="PTHR33232">
    <property type="entry name" value="PROTEIN SIEVE ELEMENT OCCLUSION B-LIKE"/>
    <property type="match status" value="1"/>
</dbReference>
<dbReference type="InterPro" id="IPR039299">
    <property type="entry name" value="SEOA"/>
</dbReference>
<comment type="caution">
    <text evidence="3">The sequence shown here is derived from an EMBL/GenBank/DDBJ whole genome shotgun (WGS) entry which is preliminary data.</text>
</comment>
<dbReference type="InterPro" id="IPR027942">
    <property type="entry name" value="SEO_N"/>
</dbReference>
<protein>
    <submittedName>
        <fullName evidence="3">Uncharacterized protein</fullName>
    </submittedName>
</protein>
<dbReference type="EMBL" id="JABCRI010000023">
    <property type="protein sequence ID" value="KAF8378187.1"/>
    <property type="molecule type" value="Genomic_DNA"/>
</dbReference>
<proteinExistence type="predicted"/>
<dbReference type="Pfam" id="PF14577">
    <property type="entry name" value="SEO_C"/>
    <property type="match status" value="1"/>
</dbReference>
<dbReference type="GO" id="GO:0010088">
    <property type="term" value="P:phloem development"/>
    <property type="evidence" value="ECO:0007669"/>
    <property type="project" value="InterPro"/>
</dbReference>
<name>A0A835CZF0_TETSI</name>
<dbReference type="Proteomes" id="UP000655225">
    <property type="component" value="Unassembled WGS sequence"/>
</dbReference>
<dbReference type="PANTHER" id="PTHR33232:SF20">
    <property type="entry name" value="PROTEIN SIEVE ELEMENT OCCLUSION B-LIKE"/>
    <property type="match status" value="1"/>
</dbReference>
<dbReference type="InterPro" id="IPR027944">
    <property type="entry name" value="SEO_C"/>
</dbReference>
<sequence>MANTNTVAPATTMQLIEVDHSHMFSITSDEKVMVKQIQATHTTNARVIDVTFLLQKVKSVLLDHDALAQRDALEVIKIKDADFTNKLKSLAHAIHKISCEISCKCSGGEDAHAPTVTLFFMLSNYKWDAKVILALVAFANYGKFWSATQFSTKNHSDKFGMLLEHLPDIMDNSISTKPRFDALYRLIEIVLEVSNDIIRFKELQTQHASPDSPVLSDHIPTAAYWTIRSVVACATQQAWVMNDLPYLEKYRRFVPTFERSYKDNLKNLEALITAKDEKKPLIDSQKETKVSIDVLRRKIVLLLISDLDISDHELKILERIFNEMQKLETEFKVVWLPIVDRQNIVTDANYIMEFDDLPSTMPWYKLYDPLIPLTDVQEKKFDELVWYKLFKPSLLDSAVVKYIKENWNFNKRPLLVALDTEGKLICPNAINMTWIWGTKAFPFPSKQEEELWKEEGSWRLELLVYNIYPTVIPTWIDDGKFICLYGGEDIEWIRKFTREASSVAKEISIPLEMIYVGKSKANEQVDRIVDIINKENLSHCLPDLTSIRYFWLRLESMWCSRMQRIKIIEKDPIVPEILKIFTFDTSNQPWVMIGKGSTKMFKANGNTGLKCFESNGEWKGDVHGAEDFLPVIEGYIQKNPGEIPCNFLELPGATWDNPESVPCAQCNRPMKKSITYRCCHD</sequence>
<evidence type="ECO:0000259" key="1">
    <source>
        <dbReference type="Pfam" id="PF14576"/>
    </source>
</evidence>
<organism evidence="3 4">
    <name type="scientific">Tetracentron sinense</name>
    <name type="common">Spur-leaf</name>
    <dbReference type="NCBI Taxonomy" id="13715"/>
    <lineage>
        <taxon>Eukaryota</taxon>
        <taxon>Viridiplantae</taxon>
        <taxon>Streptophyta</taxon>
        <taxon>Embryophyta</taxon>
        <taxon>Tracheophyta</taxon>
        <taxon>Spermatophyta</taxon>
        <taxon>Magnoliopsida</taxon>
        <taxon>Trochodendrales</taxon>
        <taxon>Trochodendraceae</taxon>
        <taxon>Tetracentron</taxon>
    </lineage>
</organism>
<reference evidence="3 4" key="1">
    <citation type="submission" date="2020-04" db="EMBL/GenBank/DDBJ databases">
        <title>Plant Genome Project.</title>
        <authorList>
            <person name="Zhang R.-G."/>
        </authorList>
    </citation>
    <scope>NUCLEOTIDE SEQUENCE [LARGE SCALE GENOMIC DNA]</scope>
    <source>
        <strain evidence="3">YNK0</strain>
        <tissue evidence="3">Leaf</tissue>
    </source>
</reference>
<accession>A0A835CZF0</accession>
<evidence type="ECO:0000259" key="2">
    <source>
        <dbReference type="Pfam" id="PF14577"/>
    </source>
</evidence>
<evidence type="ECO:0000313" key="3">
    <source>
        <dbReference type="EMBL" id="KAF8378187.1"/>
    </source>
</evidence>
<feature type="domain" description="Sieve element occlusion N-terminal" evidence="1">
    <location>
        <begin position="28"/>
        <end position="237"/>
    </location>
</feature>
<evidence type="ECO:0000313" key="4">
    <source>
        <dbReference type="Proteomes" id="UP000655225"/>
    </source>
</evidence>
<dbReference type="Pfam" id="PF14576">
    <property type="entry name" value="SEO_N"/>
    <property type="match status" value="1"/>
</dbReference>
<keyword evidence="4" id="KW-1185">Reference proteome</keyword>
<gene>
    <name evidence="3" type="ORF">HHK36_029524</name>
</gene>
<feature type="domain" description="Sieve element occlusion C-terminal" evidence="2">
    <location>
        <begin position="447"/>
        <end position="680"/>
    </location>
</feature>
<dbReference type="AlphaFoldDB" id="A0A835CZF0"/>
<dbReference type="OrthoDB" id="1854460at2759"/>